<feature type="region of interest" description="Disordered" evidence="1">
    <location>
        <begin position="107"/>
        <end position="155"/>
    </location>
</feature>
<evidence type="ECO:0000313" key="2">
    <source>
        <dbReference type="Proteomes" id="UP000095282"/>
    </source>
</evidence>
<dbReference type="InterPro" id="IPR051341">
    <property type="entry name" value="Zyg-11_UBL_adapter"/>
</dbReference>
<dbReference type="Proteomes" id="UP000095282">
    <property type="component" value="Unplaced"/>
</dbReference>
<protein>
    <submittedName>
        <fullName evidence="3">Cnd3 domain-containing protein</fullName>
    </submittedName>
</protein>
<reference evidence="3" key="1">
    <citation type="submission" date="2016-11" db="UniProtKB">
        <authorList>
            <consortium name="WormBaseParasite"/>
        </authorList>
    </citation>
    <scope>IDENTIFICATION</scope>
</reference>
<proteinExistence type="predicted"/>
<dbReference type="InterPro" id="IPR032675">
    <property type="entry name" value="LRR_dom_sf"/>
</dbReference>
<name>A0A1I7T499_9PELO</name>
<keyword evidence="2" id="KW-1185">Reference proteome</keyword>
<evidence type="ECO:0000256" key="1">
    <source>
        <dbReference type="SAM" id="MobiDB-lite"/>
    </source>
</evidence>
<sequence length="773" mass="89373">MKESLKAICADRIAEYIADGLIYKFAKKPSPKLSNQIFKQLIHYSNQRWHNSHFRIRDILNVTEFCYYAPYLDHHICALAYDQDLESLELGNLRSWSIIQWQDDLETETEAAESGEKEMNEESQEENQGTSQNEELVQVEGDPHQEETEEDDYDDEVSVTADYVFQNAPTPNQQLVYDERLYVVDVDAMLDKFLNPTSKQKLKSLTIIGDNMIPCAGWIESLAEKLPSLESLSIKYTALTEEDFQDLCNNFERLKRLDITYACVYSLKGISKLKNLLYLNISKLTLDSKEDIEELFELQNLRHLVIADDDMRTGSLIENYLACDKTLPELRYLDCSFTQLTDKQLEKLYNTHGKLEVLGVIGTQLEGYLGTQNNGRLLKLLSIGSLAHSLDTLEFYISTKQQDTDACKRCILGIDWFLLNCFDEYPQKDIKRAQRLLCSYKPTVAQNMNITAKCLFSLVKFGHAAKLTLQERYQIIGYLLDTLPKWEQGYEKRLYGCDVLVILCEDILLHASPESRYAICSSACVYMLNEISIQTKSLYECFSILCRCLQYLTPEQARSLINMGVAVKILQIISSNDFSGDYARNFHEYLDMVAQLYNIRGKDDWAFALDYECLQRMSSLLPVFEKVEIFQEHILITLASIVVKACQHAVMGVLTEQNFIEIAITLYSQNTSKKQLAMFLLVSIYYCVHTNRFDTLPKGEDTWSSMNVLVLDMRDALKNYVDTPELGYLDGLEYALTRVRWWQTEEVISWYHKLYMDLLELNLSEEENVEDQQ</sequence>
<dbReference type="SUPFAM" id="SSF52047">
    <property type="entry name" value="RNI-like"/>
    <property type="match status" value="1"/>
</dbReference>
<evidence type="ECO:0000313" key="3">
    <source>
        <dbReference type="WBParaSite" id="Csp11.Scaffold50.g304.t1"/>
    </source>
</evidence>
<dbReference type="STRING" id="1561998.A0A1I7T499"/>
<dbReference type="Gene3D" id="3.80.10.10">
    <property type="entry name" value="Ribonuclease Inhibitor"/>
    <property type="match status" value="1"/>
</dbReference>
<dbReference type="PANTHER" id="PTHR12904:SF28">
    <property type="entry name" value="ATP SYNTHASE SUBUNIT ALPHA-RELATED"/>
    <property type="match status" value="1"/>
</dbReference>
<dbReference type="PANTHER" id="PTHR12904">
    <property type="match status" value="1"/>
</dbReference>
<dbReference type="AlphaFoldDB" id="A0A1I7T499"/>
<dbReference type="GO" id="GO:0031462">
    <property type="term" value="C:Cul2-RING ubiquitin ligase complex"/>
    <property type="evidence" value="ECO:0007669"/>
    <property type="project" value="TreeGrafter"/>
</dbReference>
<accession>A0A1I7T499</accession>
<organism evidence="2 3">
    <name type="scientific">Caenorhabditis tropicalis</name>
    <dbReference type="NCBI Taxonomy" id="1561998"/>
    <lineage>
        <taxon>Eukaryota</taxon>
        <taxon>Metazoa</taxon>
        <taxon>Ecdysozoa</taxon>
        <taxon>Nematoda</taxon>
        <taxon>Chromadorea</taxon>
        <taxon>Rhabditida</taxon>
        <taxon>Rhabditina</taxon>
        <taxon>Rhabditomorpha</taxon>
        <taxon>Rhabditoidea</taxon>
        <taxon>Rhabditidae</taxon>
        <taxon>Peloderinae</taxon>
        <taxon>Caenorhabditis</taxon>
    </lineage>
</organism>
<dbReference type="eggNOG" id="KOG3665">
    <property type="taxonomic scope" value="Eukaryota"/>
</dbReference>
<dbReference type="WBParaSite" id="Csp11.Scaffold50.g304.t1">
    <property type="protein sequence ID" value="Csp11.Scaffold50.g304.t1"/>
    <property type="gene ID" value="Csp11.Scaffold50.g304"/>
</dbReference>